<evidence type="ECO:0000256" key="1">
    <source>
        <dbReference type="ARBA" id="ARBA00001947"/>
    </source>
</evidence>
<evidence type="ECO:0000256" key="6">
    <source>
        <dbReference type="ARBA" id="ARBA00022833"/>
    </source>
</evidence>
<feature type="signal peptide" evidence="7">
    <location>
        <begin position="1"/>
        <end position="21"/>
    </location>
</feature>
<dbReference type="SUPFAM" id="SSF53187">
    <property type="entry name" value="Zn-dependent exopeptidases"/>
    <property type="match status" value="1"/>
</dbReference>
<dbReference type="Proteomes" id="UP001365542">
    <property type="component" value="Unassembled WGS sequence"/>
</dbReference>
<comment type="caution">
    <text evidence="9">The sequence shown here is derived from an EMBL/GenBank/DDBJ whole genome shotgun (WGS) entry which is preliminary data.</text>
</comment>
<accession>A0AAV9XJN5</accession>
<keyword evidence="6 7" id="KW-0862">Zinc</keyword>
<evidence type="ECO:0000256" key="5">
    <source>
        <dbReference type="ARBA" id="ARBA00022801"/>
    </source>
</evidence>
<feature type="domain" description="Peptidase M28" evidence="8">
    <location>
        <begin position="237"/>
        <end position="443"/>
    </location>
</feature>
<dbReference type="PANTHER" id="PTHR12147">
    <property type="entry name" value="METALLOPEPTIDASE M28 FAMILY MEMBER"/>
    <property type="match status" value="1"/>
</dbReference>
<organism evidence="9 10">
    <name type="scientific">Orbilia ellipsospora</name>
    <dbReference type="NCBI Taxonomy" id="2528407"/>
    <lineage>
        <taxon>Eukaryota</taxon>
        <taxon>Fungi</taxon>
        <taxon>Dikarya</taxon>
        <taxon>Ascomycota</taxon>
        <taxon>Pezizomycotina</taxon>
        <taxon>Orbiliomycetes</taxon>
        <taxon>Orbiliales</taxon>
        <taxon>Orbiliaceae</taxon>
        <taxon>Orbilia</taxon>
    </lineage>
</organism>
<sequence length="453" mass="48872">MKFTYFSVAINVGSLLHTALALPTHKNCNDGSIDLDSMVSTGRMQARLGALSAIATLNHGSRAFGTAGATESKDFILSQLFSSEYTTTTQDFTHGAYNYVTSDFTIGADHYHIFKLSVPLSVQGVSTSIVKGPAGSDPCEHINVESDPTQPILLVERNHCDLSQPLIRAAALLIYSESFIPWTDLTAPDPQPQPPYIAVGYLNRVAGLKIAHLIDTHQSTNTEIVTVITDYTYPGKNIIVESRHGDPDKVIVIGASYDTSLTVHSPGINDNGSGVVLILELFDIFMNLYPQNRLRFVFFGDFSDEGGSTAYVSNLSSAEKDKIFMYLHFTAVGKGSYAILDGDGSSPDSYQGTPPAGSATIETVFRAEYSSRGITTIEAPAIDLGDYWQFWQGAGKPIGGYFGITVDDATLALSYPCDYAACDVIQNIDWGMMTTNAQAAAKVVCELANRSSL</sequence>
<dbReference type="InterPro" id="IPR007484">
    <property type="entry name" value="Peptidase_M28"/>
</dbReference>
<keyword evidence="10" id="KW-1185">Reference proteome</keyword>
<evidence type="ECO:0000256" key="2">
    <source>
        <dbReference type="ARBA" id="ARBA00005634"/>
    </source>
</evidence>
<dbReference type="GO" id="GO:0008235">
    <property type="term" value="F:metalloexopeptidase activity"/>
    <property type="evidence" value="ECO:0007669"/>
    <property type="project" value="InterPro"/>
</dbReference>
<dbReference type="Gene3D" id="3.40.630.10">
    <property type="entry name" value="Zn peptidases"/>
    <property type="match status" value="1"/>
</dbReference>
<evidence type="ECO:0000256" key="4">
    <source>
        <dbReference type="ARBA" id="ARBA00022723"/>
    </source>
</evidence>
<evidence type="ECO:0000256" key="3">
    <source>
        <dbReference type="ARBA" id="ARBA00022670"/>
    </source>
</evidence>
<keyword evidence="7" id="KW-0732">Signal</keyword>
<dbReference type="EC" id="3.4.-.-" evidence="7"/>
<dbReference type="GO" id="GO:0046872">
    <property type="term" value="F:metal ion binding"/>
    <property type="evidence" value="ECO:0007669"/>
    <property type="project" value="UniProtKB-KW"/>
</dbReference>
<evidence type="ECO:0000259" key="8">
    <source>
        <dbReference type="Pfam" id="PF04389"/>
    </source>
</evidence>
<dbReference type="Pfam" id="PF04389">
    <property type="entry name" value="Peptidase_M28"/>
    <property type="match status" value="1"/>
</dbReference>
<feature type="chain" id="PRO_5043107548" description="Peptide hydrolase" evidence="7">
    <location>
        <begin position="22"/>
        <end position="453"/>
    </location>
</feature>
<dbReference type="AlphaFoldDB" id="A0AAV9XJN5"/>
<proteinExistence type="inferred from homology"/>
<keyword evidence="5 7" id="KW-0378">Hydrolase</keyword>
<dbReference type="EMBL" id="JAVHJO010000002">
    <property type="protein sequence ID" value="KAK6542320.1"/>
    <property type="molecule type" value="Genomic_DNA"/>
</dbReference>
<gene>
    <name evidence="9" type="ORF">TWF694_006279</name>
</gene>
<evidence type="ECO:0000256" key="7">
    <source>
        <dbReference type="RuleBase" id="RU361240"/>
    </source>
</evidence>
<dbReference type="PANTHER" id="PTHR12147:SF26">
    <property type="entry name" value="PEPTIDASE M28 DOMAIN-CONTAINING PROTEIN"/>
    <property type="match status" value="1"/>
</dbReference>
<comment type="similarity">
    <text evidence="2">Belongs to the peptidase M28 family. M28B subfamily.</text>
</comment>
<dbReference type="InterPro" id="IPR045175">
    <property type="entry name" value="M28_fam"/>
</dbReference>
<reference evidence="9 10" key="1">
    <citation type="submission" date="2019-10" db="EMBL/GenBank/DDBJ databases">
        <authorList>
            <person name="Palmer J.M."/>
        </authorList>
    </citation>
    <scope>NUCLEOTIDE SEQUENCE [LARGE SCALE GENOMIC DNA]</scope>
    <source>
        <strain evidence="9 10">TWF694</strain>
    </source>
</reference>
<evidence type="ECO:0000313" key="10">
    <source>
        <dbReference type="Proteomes" id="UP001365542"/>
    </source>
</evidence>
<evidence type="ECO:0000313" key="9">
    <source>
        <dbReference type="EMBL" id="KAK6542320.1"/>
    </source>
</evidence>
<dbReference type="GO" id="GO:0006508">
    <property type="term" value="P:proteolysis"/>
    <property type="evidence" value="ECO:0007669"/>
    <property type="project" value="UniProtKB-KW"/>
</dbReference>
<keyword evidence="4 7" id="KW-0479">Metal-binding</keyword>
<keyword evidence="3 7" id="KW-0645">Protease</keyword>
<comment type="cofactor">
    <cofactor evidence="1">
        <name>Zn(2+)</name>
        <dbReference type="ChEBI" id="CHEBI:29105"/>
    </cofactor>
</comment>
<protein>
    <recommendedName>
        <fullName evidence="7">Peptide hydrolase</fullName>
        <ecNumber evidence="7">3.4.-.-</ecNumber>
    </recommendedName>
</protein>
<name>A0AAV9XJN5_9PEZI</name>